<evidence type="ECO:0000313" key="2">
    <source>
        <dbReference type="Proteomes" id="UP000188533"/>
    </source>
</evidence>
<keyword evidence="2" id="KW-1185">Reference proteome</keyword>
<dbReference type="EMBL" id="BDGU01000226">
    <property type="protein sequence ID" value="GAW05038.1"/>
    <property type="molecule type" value="Genomic_DNA"/>
</dbReference>
<dbReference type="Proteomes" id="UP000188533">
    <property type="component" value="Unassembled WGS sequence"/>
</dbReference>
<evidence type="ECO:0000313" key="1">
    <source>
        <dbReference type="EMBL" id="GAW05038.1"/>
    </source>
</evidence>
<proteinExistence type="predicted"/>
<comment type="caution">
    <text evidence="1">The sequence shown here is derived from an EMBL/GenBank/DDBJ whole genome shotgun (WGS) entry which is preliminary data.</text>
</comment>
<protein>
    <submittedName>
        <fullName evidence="1">Uncharacterized protein</fullName>
    </submittedName>
</protein>
<sequence length="115" mass="12551">MEFLVNLVRIIVLGLENFSDKTFCEFLGEDVVSNATIGDFKTDGGVTVDKDGHARLLVSLSYLENTRRVRQDVVDDKNAKAAAAAAWVRARLPSILISHPGPNIQILGGVMTDRP</sequence>
<accession>A0A1Q3ECX2</accession>
<gene>
    <name evidence="1" type="ORF">LENED_006868</name>
</gene>
<name>A0A1Q3ECX2_LENED</name>
<reference evidence="1 2" key="2">
    <citation type="submission" date="2017-02" db="EMBL/GenBank/DDBJ databases">
        <title>A genome survey and senescence transcriptome analysis in Lentinula edodes.</title>
        <authorList>
            <person name="Sakamoto Y."/>
            <person name="Nakade K."/>
            <person name="Sato S."/>
            <person name="Yoshida Y."/>
            <person name="Miyazaki K."/>
            <person name="Natsume S."/>
            <person name="Konno N."/>
        </authorList>
    </citation>
    <scope>NUCLEOTIDE SEQUENCE [LARGE SCALE GENOMIC DNA]</scope>
    <source>
        <strain evidence="1 2">NBRC 111202</strain>
    </source>
</reference>
<reference evidence="1 2" key="1">
    <citation type="submission" date="2016-08" db="EMBL/GenBank/DDBJ databases">
        <authorList>
            <consortium name="Lentinula edodes genome sequencing consortium"/>
            <person name="Sakamoto Y."/>
            <person name="Nakade K."/>
            <person name="Sato S."/>
            <person name="Yoshida Y."/>
            <person name="Miyazaki K."/>
            <person name="Natsume S."/>
            <person name="Konno N."/>
        </authorList>
    </citation>
    <scope>NUCLEOTIDE SEQUENCE [LARGE SCALE GENOMIC DNA]</scope>
    <source>
        <strain evidence="1 2">NBRC 111202</strain>
    </source>
</reference>
<dbReference type="AlphaFoldDB" id="A0A1Q3ECX2"/>
<organism evidence="1 2">
    <name type="scientific">Lentinula edodes</name>
    <name type="common">Shiitake mushroom</name>
    <name type="synonym">Lentinus edodes</name>
    <dbReference type="NCBI Taxonomy" id="5353"/>
    <lineage>
        <taxon>Eukaryota</taxon>
        <taxon>Fungi</taxon>
        <taxon>Dikarya</taxon>
        <taxon>Basidiomycota</taxon>
        <taxon>Agaricomycotina</taxon>
        <taxon>Agaricomycetes</taxon>
        <taxon>Agaricomycetidae</taxon>
        <taxon>Agaricales</taxon>
        <taxon>Marasmiineae</taxon>
        <taxon>Omphalotaceae</taxon>
        <taxon>Lentinula</taxon>
    </lineage>
</organism>